<dbReference type="SUPFAM" id="SSF56300">
    <property type="entry name" value="Metallo-dependent phosphatases"/>
    <property type="match status" value="1"/>
</dbReference>
<dbReference type="InterPro" id="IPR029052">
    <property type="entry name" value="Metallo-depent_PP-like"/>
</dbReference>
<keyword evidence="5" id="KW-1185">Reference proteome</keyword>
<name>A0ABR5TPH1_9BACL</name>
<evidence type="ECO:0000313" key="4">
    <source>
        <dbReference type="EMBL" id="KXB58448.1"/>
    </source>
</evidence>
<dbReference type="PANTHER" id="PTHR31302:SF31">
    <property type="entry name" value="PHOSPHODIESTERASE YAEI"/>
    <property type="match status" value="1"/>
</dbReference>
<dbReference type="InterPro" id="IPR004843">
    <property type="entry name" value="Calcineurin-like_PHP"/>
</dbReference>
<feature type="domain" description="Calcineurin-like phosphoesterase" evidence="3">
    <location>
        <begin position="47"/>
        <end position="218"/>
    </location>
</feature>
<keyword evidence="2" id="KW-0378">Hydrolase</keyword>
<evidence type="ECO:0000259" key="3">
    <source>
        <dbReference type="Pfam" id="PF00149"/>
    </source>
</evidence>
<evidence type="ECO:0000256" key="2">
    <source>
        <dbReference type="ARBA" id="ARBA00022801"/>
    </source>
</evidence>
<dbReference type="InterPro" id="IPR051158">
    <property type="entry name" value="Metallophosphoesterase_sf"/>
</dbReference>
<protein>
    <submittedName>
        <fullName evidence="4">Ser/Thr phosphatase family protein</fullName>
    </submittedName>
</protein>
<sequence length="281" mass="32942">MFNKKKIKNYSFLSFVLAGVYFYQNKVVKKTVYKIKDRKIKKQFNNFKIIHLSDIHCQKIGFSDMIFFENIKKESPDIIVITGDLLDSYKNNSAIAYNILIKLREIAPCYYVSGNHELRLIDEYKELNKMFKKIGICNLSNSNVLLKKEGEEIVLSGVEDLKYFYLKDNLNYYALFRNSLIENFNKDRFNILLTHRPEKIHLYSDIGYDLVFAGHAHGGQWNLPFLGRIFSPSQGFFPKYTHGIYKEKQTRMIVSQGLGNSSFPIRINNRLEYIVVTLHTL</sequence>
<proteinExistence type="predicted"/>
<gene>
    <name evidence="4" type="ORF">HMPREF1871_00472</name>
</gene>
<evidence type="ECO:0000313" key="5">
    <source>
        <dbReference type="Proteomes" id="UP000070467"/>
    </source>
</evidence>
<evidence type="ECO:0000256" key="1">
    <source>
        <dbReference type="ARBA" id="ARBA00022723"/>
    </source>
</evidence>
<comment type="caution">
    <text evidence="4">The sequence shown here is derived from an EMBL/GenBank/DDBJ whole genome shotgun (WGS) entry which is preliminary data.</text>
</comment>
<dbReference type="PANTHER" id="PTHR31302">
    <property type="entry name" value="TRANSMEMBRANE PROTEIN WITH METALLOPHOSPHOESTERASE DOMAIN-RELATED"/>
    <property type="match status" value="1"/>
</dbReference>
<dbReference type="Gene3D" id="3.60.21.10">
    <property type="match status" value="1"/>
</dbReference>
<accession>A0ABR5TPH1</accession>
<dbReference type="CDD" id="cd07385">
    <property type="entry name" value="MPP_YkuE_C"/>
    <property type="match status" value="1"/>
</dbReference>
<reference evidence="4 5" key="1">
    <citation type="submission" date="2016-01" db="EMBL/GenBank/DDBJ databases">
        <authorList>
            <person name="Mitreva M."/>
            <person name="Pepin K.H."/>
            <person name="Mihindukulasuriya K.A."/>
            <person name="Fulton R."/>
            <person name="Fronick C."/>
            <person name="O'Laughlin M."/>
            <person name="Miner T."/>
            <person name="Herter B."/>
            <person name="Rosa B.A."/>
            <person name="Cordes M."/>
            <person name="Tomlinson C."/>
            <person name="Wollam A."/>
            <person name="Palsikar V.B."/>
            <person name="Mardis E.R."/>
            <person name="Wilson R.K."/>
        </authorList>
    </citation>
    <scope>NUCLEOTIDE SEQUENCE [LARGE SCALE GENOMIC DNA]</scope>
    <source>
        <strain evidence="4 5">KA00071</strain>
    </source>
</reference>
<dbReference type="EMBL" id="LSDB01000011">
    <property type="protein sequence ID" value="KXB58448.1"/>
    <property type="molecule type" value="Genomic_DNA"/>
</dbReference>
<dbReference type="Proteomes" id="UP000070467">
    <property type="component" value="Unassembled WGS sequence"/>
</dbReference>
<organism evidence="4 5">
    <name type="scientific">Gemelliphila asaccharolytica</name>
    <dbReference type="NCBI Taxonomy" id="502393"/>
    <lineage>
        <taxon>Bacteria</taxon>
        <taxon>Bacillati</taxon>
        <taxon>Bacillota</taxon>
        <taxon>Bacilli</taxon>
        <taxon>Bacillales</taxon>
        <taxon>Gemellaceae</taxon>
        <taxon>Gemelliphila</taxon>
    </lineage>
</organism>
<dbReference type="Pfam" id="PF00149">
    <property type="entry name" value="Metallophos"/>
    <property type="match status" value="1"/>
</dbReference>
<dbReference type="RefSeq" id="WP_083505616.1">
    <property type="nucleotide sequence ID" value="NZ_KQ959864.1"/>
</dbReference>
<keyword evidence="1" id="KW-0479">Metal-binding</keyword>